<sequence length="334" mass="38605">MRSNIDISENDLRNQSEELLTELLRDHTTGNNIFWATDNYEPLGAEYGYYSPITVACITGERGSIIQPRVLKSRAEQIGRTKDKAEVFTPSWICNAQNNLIDEAWFGRKDVFNQENNETKTWTATTEPIVFPEGKTWKDYVRSTRMEITCGEAPYIVSRYDATTGEFIPIPQRIGMLDRKLRVVSENTNSSGEWLKMAQEAYKNIYAYEWQGDNLLLAREALLMTFIEYYTAKFGKQPELRSIKYIAYIIAWNVFQMDGLRGVIPNSCKHNEVVIEQNLFEEVERTVLCPGCQNETFKGHNGAHCLIREWGCKDPKTGKNNRKIRFIDLIKHNI</sequence>
<dbReference type="RefSeq" id="WP_078735673.1">
    <property type="nucleotide sequence ID" value="NZ_FUWL01000006.1"/>
</dbReference>
<protein>
    <recommendedName>
        <fullName evidence="3">Restriction endonuclease subunit M</fullName>
    </recommendedName>
</protein>
<accession>A0A1T4KXK4</accession>
<gene>
    <name evidence="1" type="ORF">SAMN02745205_00904</name>
</gene>
<evidence type="ECO:0000313" key="2">
    <source>
        <dbReference type="Proteomes" id="UP000189956"/>
    </source>
</evidence>
<proteinExistence type="predicted"/>
<evidence type="ECO:0000313" key="1">
    <source>
        <dbReference type="EMBL" id="SJZ47174.1"/>
    </source>
</evidence>
<dbReference type="Proteomes" id="UP000189956">
    <property type="component" value="Unassembled WGS sequence"/>
</dbReference>
<organism evidence="1 2">
    <name type="scientific">Porphyromonas cangingivalis</name>
    <dbReference type="NCBI Taxonomy" id="36874"/>
    <lineage>
        <taxon>Bacteria</taxon>
        <taxon>Pseudomonadati</taxon>
        <taxon>Bacteroidota</taxon>
        <taxon>Bacteroidia</taxon>
        <taxon>Bacteroidales</taxon>
        <taxon>Porphyromonadaceae</taxon>
        <taxon>Porphyromonas</taxon>
    </lineage>
</organism>
<evidence type="ECO:0008006" key="3">
    <source>
        <dbReference type="Google" id="ProtNLM"/>
    </source>
</evidence>
<dbReference type="EMBL" id="FUWL01000006">
    <property type="protein sequence ID" value="SJZ47174.1"/>
    <property type="molecule type" value="Genomic_DNA"/>
</dbReference>
<dbReference type="AlphaFoldDB" id="A0A1T4KXK4"/>
<name>A0A1T4KXK4_PORCN</name>
<reference evidence="1 2" key="1">
    <citation type="submission" date="2017-02" db="EMBL/GenBank/DDBJ databases">
        <authorList>
            <person name="Peterson S.W."/>
        </authorList>
    </citation>
    <scope>NUCLEOTIDE SEQUENCE [LARGE SCALE GENOMIC DNA]</scope>
    <source>
        <strain evidence="1 2">ATCC 700135</strain>
    </source>
</reference>